<reference evidence="11" key="2">
    <citation type="submission" date="2022-06" db="UniProtKB">
        <authorList>
            <consortium name="EnsemblMetazoa"/>
        </authorList>
    </citation>
    <scope>IDENTIFICATION</scope>
</reference>
<keyword evidence="6" id="KW-1015">Disulfide bond</keyword>
<dbReference type="InterPro" id="IPR013106">
    <property type="entry name" value="Ig_V-set"/>
</dbReference>
<accession>A0A8R2A4J7</accession>
<dbReference type="PANTHER" id="PTHR12231">
    <property type="entry name" value="CTX-RELATED TYPE I TRANSMEMBRANE PROTEIN"/>
    <property type="match status" value="1"/>
</dbReference>
<keyword evidence="3 9" id="KW-0732">Signal</keyword>
<sequence length="386" mass="42571">MSFPATMPGGFPAVAAAVLPTLAALQLLAAAVGSNLPIPKTDSTKMDPRFNGTLQNVTATVGRRATLSCTIENLGAHKIGWMKAEDQTILTFHERVVASNGRFSVSHENYRTWYLHIRDVEETDKGCYMCQVNTIEMQKQISCLDVLVPPDIITDESSADLTLMEAENATLSCHATGNPEPKITWRRENNQPLMLRTGSRDLVKHNSYIGNDLKLWRLDRRQTGVYFCIASNGIPPAVSKRITLSVYFPPVIAVPNQLLGAPIGTDVTLECHVESYPKSINYWVRNRTKMLMDGPKHILRETISGYKAAYYIVIKMFDQTDVGTYNCISTNSIGNSEGTLRVYELQGDIPIGKSSKNKVARSSACPKHMHIVTVAALTAVWAKAIG</sequence>
<keyword evidence="5" id="KW-0472">Membrane</keyword>
<dbReference type="InterPro" id="IPR003598">
    <property type="entry name" value="Ig_sub2"/>
</dbReference>
<dbReference type="Pfam" id="PF07679">
    <property type="entry name" value="I-set"/>
    <property type="match status" value="1"/>
</dbReference>
<dbReference type="EnsemblMetazoa" id="XM_001943368.5">
    <property type="protein sequence ID" value="XP_001943403.2"/>
    <property type="gene ID" value="LOC100164469"/>
</dbReference>
<evidence type="ECO:0000259" key="10">
    <source>
        <dbReference type="PROSITE" id="PS50835"/>
    </source>
</evidence>
<evidence type="ECO:0000256" key="5">
    <source>
        <dbReference type="ARBA" id="ARBA00023136"/>
    </source>
</evidence>
<dbReference type="InterPro" id="IPR007110">
    <property type="entry name" value="Ig-like_dom"/>
</dbReference>
<dbReference type="AlphaFoldDB" id="A0A8R2A4J7"/>
<evidence type="ECO:0000256" key="9">
    <source>
        <dbReference type="SAM" id="SignalP"/>
    </source>
</evidence>
<feature type="domain" description="Ig-like" evidence="10">
    <location>
        <begin position="150"/>
        <end position="245"/>
    </location>
</feature>
<dbReference type="InterPro" id="IPR013783">
    <property type="entry name" value="Ig-like_fold"/>
</dbReference>
<comment type="subcellular location">
    <subcellularLocation>
        <location evidence="1">Cell membrane</location>
    </subcellularLocation>
</comment>
<dbReference type="FunFam" id="2.60.40.10:FF:000328">
    <property type="entry name" value="CLUMA_CG000981, isoform A"/>
    <property type="match status" value="1"/>
</dbReference>
<feature type="domain" description="Ig-like" evidence="10">
    <location>
        <begin position="48"/>
        <end position="142"/>
    </location>
</feature>
<feature type="signal peptide" evidence="9">
    <location>
        <begin position="1"/>
        <end position="30"/>
    </location>
</feature>
<evidence type="ECO:0000256" key="1">
    <source>
        <dbReference type="ARBA" id="ARBA00004236"/>
    </source>
</evidence>
<feature type="chain" id="PRO_5035773790" description="Ig-like domain-containing protein" evidence="9">
    <location>
        <begin position="31"/>
        <end position="386"/>
    </location>
</feature>
<evidence type="ECO:0000256" key="2">
    <source>
        <dbReference type="ARBA" id="ARBA00022475"/>
    </source>
</evidence>
<proteinExistence type="predicted"/>
<dbReference type="InterPro" id="IPR051170">
    <property type="entry name" value="Neural/epithelial_adhesion"/>
</dbReference>
<organism evidence="11 12">
    <name type="scientific">Acyrthosiphon pisum</name>
    <name type="common">Pea aphid</name>
    <dbReference type="NCBI Taxonomy" id="7029"/>
    <lineage>
        <taxon>Eukaryota</taxon>
        <taxon>Metazoa</taxon>
        <taxon>Ecdysozoa</taxon>
        <taxon>Arthropoda</taxon>
        <taxon>Hexapoda</taxon>
        <taxon>Insecta</taxon>
        <taxon>Pterygota</taxon>
        <taxon>Neoptera</taxon>
        <taxon>Paraneoptera</taxon>
        <taxon>Hemiptera</taxon>
        <taxon>Sternorrhyncha</taxon>
        <taxon>Aphidomorpha</taxon>
        <taxon>Aphidoidea</taxon>
        <taxon>Aphididae</taxon>
        <taxon>Macrosiphini</taxon>
        <taxon>Acyrthosiphon</taxon>
    </lineage>
</organism>
<protein>
    <recommendedName>
        <fullName evidence="10">Ig-like domain-containing protein</fullName>
    </recommendedName>
</protein>
<feature type="domain" description="Ig-like" evidence="10">
    <location>
        <begin position="249"/>
        <end position="346"/>
    </location>
</feature>
<evidence type="ECO:0000313" key="11">
    <source>
        <dbReference type="EnsemblMetazoa" id="XP_001943403.2"/>
    </source>
</evidence>
<dbReference type="PANTHER" id="PTHR12231:SF271">
    <property type="entry name" value="DPR-INTERACTING PROTEIN GAMMA"/>
    <property type="match status" value="1"/>
</dbReference>
<keyword evidence="7" id="KW-0325">Glycoprotein</keyword>
<evidence type="ECO:0000256" key="8">
    <source>
        <dbReference type="ARBA" id="ARBA00023319"/>
    </source>
</evidence>
<evidence type="ECO:0000256" key="4">
    <source>
        <dbReference type="ARBA" id="ARBA00022737"/>
    </source>
</evidence>
<keyword evidence="2" id="KW-1003">Cell membrane</keyword>
<dbReference type="GeneID" id="100164469"/>
<dbReference type="GO" id="GO:0005886">
    <property type="term" value="C:plasma membrane"/>
    <property type="evidence" value="ECO:0007669"/>
    <property type="project" value="UniProtKB-SubCell"/>
</dbReference>
<keyword evidence="4" id="KW-0677">Repeat</keyword>
<dbReference type="GO" id="GO:0043005">
    <property type="term" value="C:neuron projection"/>
    <property type="evidence" value="ECO:0007669"/>
    <property type="project" value="TreeGrafter"/>
</dbReference>
<evidence type="ECO:0000313" key="12">
    <source>
        <dbReference type="Proteomes" id="UP000007819"/>
    </source>
</evidence>
<dbReference type="Pfam" id="PF13927">
    <property type="entry name" value="Ig_3"/>
    <property type="match status" value="2"/>
</dbReference>
<dbReference type="KEGG" id="api:100164469"/>
<dbReference type="Proteomes" id="UP000007819">
    <property type="component" value="Chromosome A3"/>
</dbReference>
<dbReference type="InterPro" id="IPR036179">
    <property type="entry name" value="Ig-like_dom_sf"/>
</dbReference>
<reference evidence="12" key="1">
    <citation type="submission" date="2010-06" db="EMBL/GenBank/DDBJ databases">
        <authorList>
            <person name="Jiang H."/>
            <person name="Abraham K."/>
            <person name="Ali S."/>
            <person name="Alsbrooks S.L."/>
            <person name="Anim B.N."/>
            <person name="Anosike U.S."/>
            <person name="Attaway T."/>
            <person name="Bandaranaike D.P."/>
            <person name="Battles P.K."/>
            <person name="Bell S.N."/>
            <person name="Bell A.V."/>
            <person name="Beltran B."/>
            <person name="Bickham C."/>
            <person name="Bustamante Y."/>
            <person name="Caleb T."/>
            <person name="Canada A."/>
            <person name="Cardenas V."/>
            <person name="Carter K."/>
            <person name="Chacko J."/>
            <person name="Chandrabose M.N."/>
            <person name="Chavez D."/>
            <person name="Chavez A."/>
            <person name="Chen L."/>
            <person name="Chu H.-S."/>
            <person name="Claassen K.J."/>
            <person name="Cockrell R."/>
            <person name="Collins M."/>
            <person name="Cooper J.A."/>
            <person name="Cree A."/>
            <person name="Curry S.M."/>
            <person name="Da Y."/>
            <person name="Dao M.D."/>
            <person name="Das B."/>
            <person name="Davila M.-L."/>
            <person name="Davy-Carroll L."/>
            <person name="Denson S."/>
            <person name="Dinh H."/>
            <person name="Ebong V.E."/>
            <person name="Edwards J.R."/>
            <person name="Egan A."/>
            <person name="El-Daye J."/>
            <person name="Escobedo L."/>
            <person name="Fernandez S."/>
            <person name="Fernando P.R."/>
            <person name="Flagg N."/>
            <person name="Forbes L.D."/>
            <person name="Fowler R.G."/>
            <person name="Fu Q."/>
            <person name="Gabisi R.A."/>
            <person name="Ganer J."/>
            <person name="Garbino Pronczuk A."/>
            <person name="Garcia R.M."/>
            <person name="Garner T."/>
            <person name="Garrett T.E."/>
            <person name="Gonzalez D.A."/>
            <person name="Hamid H."/>
            <person name="Hawkins E.S."/>
            <person name="Hirani K."/>
            <person name="Hogues M.E."/>
            <person name="Hollins B."/>
            <person name="Hsiao C.-H."/>
            <person name="Jabil R."/>
            <person name="James M.L."/>
            <person name="Jhangiani S.N."/>
            <person name="Johnson B."/>
            <person name="Johnson Q."/>
            <person name="Joshi V."/>
            <person name="Kalu J.B."/>
            <person name="Kam C."/>
            <person name="Kashfia A."/>
            <person name="Keebler J."/>
            <person name="Kisamo H."/>
            <person name="Kovar C.L."/>
            <person name="Lago L.A."/>
            <person name="Lai C.-Y."/>
            <person name="Laidlaw J."/>
            <person name="Lara F."/>
            <person name="Le T.-K."/>
            <person name="Lee S.L."/>
            <person name="Legall F.H."/>
            <person name="Lemon S.J."/>
            <person name="Lewis L.R."/>
            <person name="Li B."/>
            <person name="Liu Y."/>
            <person name="Liu Y.-S."/>
            <person name="Lopez J."/>
            <person name="Lozado R.J."/>
            <person name="Lu J."/>
            <person name="Madu R.C."/>
            <person name="Maheshwari M."/>
            <person name="Maheshwari R."/>
            <person name="Malloy K."/>
            <person name="Martinez E."/>
            <person name="Mathew T."/>
            <person name="Mercado I.C."/>
            <person name="Mercado C."/>
            <person name="Meyer B."/>
            <person name="Montgomery K."/>
            <person name="Morgan M.B."/>
            <person name="Munidasa M."/>
            <person name="Nazareth L.V."/>
            <person name="Nelson J."/>
            <person name="Ng B.M."/>
            <person name="Nguyen N.B."/>
            <person name="Nguyen P.Q."/>
            <person name="Nguyen T."/>
            <person name="Obregon M."/>
            <person name="Okwuonu G.O."/>
            <person name="Onwere C.G."/>
            <person name="Orozco G."/>
            <person name="Parra A."/>
            <person name="Patel S."/>
            <person name="Patil S."/>
            <person name="Perez A."/>
            <person name="Perez Y."/>
            <person name="Pham C."/>
            <person name="Primus E.L."/>
            <person name="Pu L.-L."/>
            <person name="Puazo M."/>
            <person name="Qin X."/>
            <person name="Quiroz J.B."/>
            <person name="Reese J."/>
            <person name="Richards S."/>
            <person name="Rives C.M."/>
            <person name="Robberts R."/>
            <person name="Ruiz S.J."/>
            <person name="Ruiz M.J."/>
            <person name="Santibanez J."/>
            <person name="Schneider B.W."/>
            <person name="Sisson I."/>
            <person name="Smith M."/>
            <person name="Sodergren E."/>
            <person name="Song X.-Z."/>
            <person name="Song B.B."/>
            <person name="Summersgill H."/>
            <person name="Thelus R."/>
            <person name="Thornton R.D."/>
            <person name="Trejos Z.Y."/>
            <person name="Usmani K."/>
            <person name="Vattathil S."/>
            <person name="Villasana D."/>
            <person name="Walker D.L."/>
            <person name="Wang S."/>
            <person name="Wang K."/>
            <person name="White C.S."/>
            <person name="Williams A.C."/>
            <person name="Williamson J."/>
            <person name="Wilson K."/>
            <person name="Woghiren I.O."/>
            <person name="Woodworth J.R."/>
            <person name="Worley K.C."/>
            <person name="Wright R.A."/>
            <person name="Wu W."/>
            <person name="Young L."/>
            <person name="Zhang L."/>
            <person name="Zhang J."/>
            <person name="Zhu Y."/>
            <person name="Muzny D.M."/>
            <person name="Weinstock G."/>
            <person name="Gibbs R.A."/>
        </authorList>
    </citation>
    <scope>NUCLEOTIDE SEQUENCE [LARGE SCALE GENOMIC DNA]</scope>
    <source>
        <strain evidence="12">LSR1</strain>
    </source>
</reference>
<keyword evidence="8" id="KW-0393">Immunoglobulin domain</keyword>
<dbReference type="PROSITE" id="PS50835">
    <property type="entry name" value="IG_LIKE"/>
    <property type="match status" value="3"/>
</dbReference>
<evidence type="ECO:0000256" key="7">
    <source>
        <dbReference type="ARBA" id="ARBA00023180"/>
    </source>
</evidence>
<dbReference type="InterPro" id="IPR003599">
    <property type="entry name" value="Ig_sub"/>
</dbReference>
<keyword evidence="12" id="KW-1185">Reference proteome</keyword>
<dbReference type="Gene3D" id="2.60.40.10">
    <property type="entry name" value="Immunoglobulins"/>
    <property type="match status" value="3"/>
</dbReference>
<dbReference type="SMART" id="SM00409">
    <property type="entry name" value="IG"/>
    <property type="match status" value="3"/>
</dbReference>
<dbReference type="RefSeq" id="XP_001943403.2">
    <property type="nucleotide sequence ID" value="XM_001943368.4"/>
</dbReference>
<dbReference type="SMART" id="SM00406">
    <property type="entry name" value="IGv"/>
    <property type="match status" value="2"/>
</dbReference>
<dbReference type="SMART" id="SM00408">
    <property type="entry name" value="IGc2"/>
    <property type="match status" value="3"/>
</dbReference>
<dbReference type="OrthoDB" id="10012075at2759"/>
<dbReference type="SUPFAM" id="SSF48726">
    <property type="entry name" value="Immunoglobulin"/>
    <property type="match status" value="3"/>
</dbReference>
<evidence type="ECO:0000256" key="6">
    <source>
        <dbReference type="ARBA" id="ARBA00023157"/>
    </source>
</evidence>
<dbReference type="InterPro" id="IPR013098">
    <property type="entry name" value="Ig_I-set"/>
</dbReference>
<evidence type="ECO:0000256" key="3">
    <source>
        <dbReference type="ARBA" id="ARBA00022729"/>
    </source>
</evidence>
<name>A0A8R2A4J7_ACYPI</name>